<feature type="region of interest" description="Disordered" evidence="1">
    <location>
        <begin position="1"/>
        <end position="51"/>
    </location>
</feature>
<evidence type="ECO:0000313" key="3">
    <source>
        <dbReference type="Proteomes" id="UP000230233"/>
    </source>
</evidence>
<evidence type="ECO:0000256" key="1">
    <source>
        <dbReference type="SAM" id="MobiDB-lite"/>
    </source>
</evidence>
<reference evidence="3" key="1">
    <citation type="submission" date="2017-10" db="EMBL/GenBank/DDBJ databases">
        <title>Rapid genome shrinkage in a self-fertile nematode reveals novel sperm competition proteins.</title>
        <authorList>
            <person name="Yin D."/>
            <person name="Schwarz E.M."/>
            <person name="Thomas C.G."/>
            <person name="Felde R.L."/>
            <person name="Korf I.F."/>
            <person name="Cutter A.D."/>
            <person name="Schartner C.M."/>
            <person name="Ralston E.J."/>
            <person name="Meyer B.J."/>
            <person name="Haag E.S."/>
        </authorList>
    </citation>
    <scope>NUCLEOTIDE SEQUENCE [LARGE SCALE GENOMIC DNA]</scope>
    <source>
        <strain evidence="3">JU1422</strain>
    </source>
</reference>
<accession>A0A2G5SJ18</accession>
<sequence length="75" mass="8760">MMIQAQMLYKPHHNHNSTHRKEPHQKNSTNRRSSNSGSSRSRCDEAAPLASPEQEFIAENRSVLMRIARLHCRRH</sequence>
<name>A0A2G5SJ18_9PELO</name>
<feature type="compositionally biased region" description="Basic residues" evidence="1">
    <location>
        <begin position="10"/>
        <end position="23"/>
    </location>
</feature>
<feature type="compositionally biased region" description="Low complexity" evidence="1">
    <location>
        <begin position="27"/>
        <end position="40"/>
    </location>
</feature>
<proteinExistence type="predicted"/>
<comment type="caution">
    <text evidence="2">The sequence shown here is derived from an EMBL/GenBank/DDBJ whole genome shotgun (WGS) entry which is preliminary data.</text>
</comment>
<evidence type="ECO:0000313" key="2">
    <source>
        <dbReference type="EMBL" id="PIC15115.1"/>
    </source>
</evidence>
<dbReference type="Proteomes" id="UP000230233">
    <property type="component" value="Chromosome X"/>
</dbReference>
<protein>
    <submittedName>
        <fullName evidence="2">Uncharacterized protein</fullName>
    </submittedName>
</protein>
<organism evidence="2 3">
    <name type="scientific">Caenorhabditis nigoni</name>
    <dbReference type="NCBI Taxonomy" id="1611254"/>
    <lineage>
        <taxon>Eukaryota</taxon>
        <taxon>Metazoa</taxon>
        <taxon>Ecdysozoa</taxon>
        <taxon>Nematoda</taxon>
        <taxon>Chromadorea</taxon>
        <taxon>Rhabditida</taxon>
        <taxon>Rhabditina</taxon>
        <taxon>Rhabditomorpha</taxon>
        <taxon>Rhabditoidea</taxon>
        <taxon>Rhabditidae</taxon>
        <taxon>Peloderinae</taxon>
        <taxon>Caenorhabditis</taxon>
    </lineage>
</organism>
<keyword evidence="3" id="KW-1185">Reference proteome</keyword>
<gene>
    <name evidence="2" type="primary">Cnig_chr_X.g22215</name>
    <name evidence="2" type="ORF">B9Z55_022215</name>
</gene>
<dbReference type="EMBL" id="PDUG01000006">
    <property type="protein sequence ID" value="PIC15115.1"/>
    <property type="molecule type" value="Genomic_DNA"/>
</dbReference>
<dbReference type="AlphaFoldDB" id="A0A2G5SJ18"/>